<organism evidence="1 2">
    <name type="scientific">Pleurotus ostreatus</name>
    <name type="common">Oyster mushroom</name>
    <name type="synonym">White-rot fungus</name>
    <dbReference type="NCBI Taxonomy" id="5322"/>
    <lineage>
        <taxon>Eukaryota</taxon>
        <taxon>Fungi</taxon>
        <taxon>Dikarya</taxon>
        <taxon>Basidiomycota</taxon>
        <taxon>Agaricomycotina</taxon>
        <taxon>Agaricomycetes</taxon>
        <taxon>Agaricomycetidae</taxon>
        <taxon>Agaricales</taxon>
        <taxon>Pleurotineae</taxon>
        <taxon>Pleurotaceae</taxon>
        <taxon>Pleurotus</taxon>
    </lineage>
</organism>
<dbReference type="Proteomes" id="UP000623687">
    <property type="component" value="Unassembled WGS sequence"/>
</dbReference>
<dbReference type="OrthoDB" id="2520628at2759"/>
<sequence>MAWGGSVISHILLSLPPPQLYSMQPYINYLTVHFFLTAFFQQFPSALNPRILDTLLFPLDAALRVNSIASTVAMLSPISAFSASINPLLAGSPLTHCILGAVASSGGGQTASMLNVWSDTWSLSPPAFLRGTPVPGLKGWFVGSLDTLDVWGGALIAVIYDVLTGHPAFLGSEGLHTLLDFTDLETSKFFSPLSAKAACCIILSFLFGIRIFWVHHWSIVPQTVVLVKKKKSKVQ</sequence>
<dbReference type="AlphaFoldDB" id="A0A8H6ZKU5"/>
<keyword evidence="2" id="KW-1185">Reference proteome</keyword>
<gene>
    <name evidence="1" type="ORF">PC9H_002022</name>
</gene>
<comment type="caution">
    <text evidence="1">The sequence shown here is derived from an EMBL/GenBank/DDBJ whole genome shotgun (WGS) entry which is preliminary data.</text>
</comment>
<dbReference type="EMBL" id="JACETU010000010">
    <property type="protein sequence ID" value="KAF7419432.1"/>
    <property type="molecule type" value="Genomic_DNA"/>
</dbReference>
<protein>
    <submittedName>
        <fullName evidence="1">Uncharacterized protein</fullName>
    </submittedName>
</protein>
<reference evidence="1" key="1">
    <citation type="submission" date="2019-07" db="EMBL/GenBank/DDBJ databases">
        <authorList>
            <person name="Palmer J.M."/>
        </authorList>
    </citation>
    <scope>NUCLEOTIDE SEQUENCE</scope>
    <source>
        <strain evidence="1">PC9</strain>
    </source>
</reference>
<proteinExistence type="predicted"/>
<evidence type="ECO:0000313" key="2">
    <source>
        <dbReference type="Proteomes" id="UP000623687"/>
    </source>
</evidence>
<dbReference type="RefSeq" id="XP_036626286.1">
    <property type="nucleotide sequence ID" value="XM_036771665.1"/>
</dbReference>
<evidence type="ECO:0000313" key="1">
    <source>
        <dbReference type="EMBL" id="KAF7419432.1"/>
    </source>
</evidence>
<name>A0A8H6ZKU5_PLEOS</name>
<dbReference type="VEuPathDB" id="FungiDB:PC9H_002022"/>
<dbReference type="GeneID" id="59371863"/>
<accession>A0A8H6ZKU5</accession>